<name>I7IYT3_9LACO</name>
<accession>I7IYT3</accession>
<comment type="caution">
    <text evidence="1">The sequence shown here is derived from an EMBL/GenBank/DDBJ whole genome shotgun (WGS) entry which is preliminary data.</text>
</comment>
<sequence>MAKSNEYIIDKYKLRGLKRYWRYNLDYFEKLLNDPEEIEFFFVYTLETHKTKISGKYKRWLINFLLEAHLGIQQGTLTAQVAGG</sequence>
<evidence type="ECO:0000313" key="1">
    <source>
        <dbReference type="EMBL" id="CCI84707.1"/>
    </source>
</evidence>
<keyword evidence="2" id="KW-1185">Reference proteome</keyword>
<dbReference type="EMBL" id="CAKD01000010">
    <property type="protein sequence ID" value="CCI84707.1"/>
    <property type="molecule type" value="Genomic_DNA"/>
</dbReference>
<organism evidence="1 2">
    <name type="scientific">Lactobacillus pasteurii DSM 23907 = CRBIP 24.76</name>
    <dbReference type="NCBI Taxonomy" id="1423790"/>
    <lineage>
        <taxon>Bacteria</taxon>
        <taxon>Bacillati</taxon>
        <taxon>Bacillota</taxon>
        <taxon>Bacilli</taxon>
        <taxon>Lactobacillales</taxon>
        <taxon>Lactobacillaceae</taxon>
        <taxon>Lactobacillus</taxon>
    </lineage>
</organism>
<proteinExistence type="predicted"/>
<evidence type="ECO:0000313" key="2">
    <source>
        <dbReference type="Proteomes" id="UP000009311"/>
    </source>
</evidence>
<dbReference type="Proteomes" id="UP000009311">
    <property type="component" value="Unassembled WGS sequence"/>
</dbReference>
<dbReference type="PATRIC" id="fig|1423790.3.peg.1621"/>
<reference evidence="1 2" key="1">
    <citation type="submission" date="2012-06" db="EMBL/GenBank/DDBJ databases">
        <title>Draft Genome Sequence of Lactobacillus pasteurii CRBIP 24.76T.</title>
        <authorList>
            <person name="Cousin S."/>
            <person name="Bouchier C."/>
            <person name="Loux V."/>
            <person name="Ma L."/>
            <person name="Creno S."/>
            <person name="Bizet C."/>
            <person name="Clermont D."/>
        </authorList>
    </citation>
    <scope>NUCLEOTIDE SEQUENCE [LARGE SCALE GENOMIC DNA]</scope>
    <source>
        <strain evidence="2">CRBIP 24.76T</strain>
    </source>
</reference>
<gene>
    <name evidence="1" type="ORF">BN53_01085</name>
</gene>
<dbReference type="AlphaFoldDB" id="I7IYT3"/>
<dbReference type="RefSeq" id="WP_009559261.1">
    <property type="nucleotide sequence ID" value="NZ_AYZN01000006.1"/>
</dbReference>
<protein>
    <submittedName>
        <fullName evidence="1">Uncharacterized protein</fullName>
    </submittedName>
</protein>